<dbReference type="AlphaFoldDB" id="A0AAP0IK54"/>
<gene>
    <name evidence="2" type="ORF">Sjap_015961</name>
</gene>
<evidence type="ECO:0000256" key="1">
    <source>
        <dbReference type="SAM" id="MobiDB-lite"/>
    </source>
</evidence>
<accession>A0AAP0IK54</accession>
<dbReference type="Proteomes" id="UP001417504">
    <property type="component" value="Unassembled WGS sequence"/>
</dbReference>
<keyword evidence="3" id="KW-1185">Reference proteome</keyword>
<evidence type="ECO:0000313" key="3">
    <source>
        <dbReference type="Proteomes" id="UP001417504"/>
    </source>
</evidence>
<feature type="region of interest" description="Disordered" evidence="1">
    <location>
        <begin position="109"/>
        <end position="199"/>
    </location>
</feature>
<feature type="region of interest" description="Disordered" evidence="1">
    <location>
        <begin position="43"/>
        <end position="78"/>
    </location>
</feature>
<organism evidence="2 3">
    <name type="scientific">Stephania japonica</name>
    <dbReference type="NCBI Taxonomy" id="461633"/>
    <lineage>
        <taxon>Eukaryota</taxon>
        <taxon>Viridiplantae</taxon>
        <taxon>Streptophyta</taxon>
        <taxon>Embryophyta</taxon>
        <taxon>Tracheophyta</taxon>
        <taxon>Spermatophyta</taxon>
        <taxon>Magnoliopsida</taxon>
        <taxon>Ranunculales</taxon>
        <taxon>Menispermaceae</taxon>
        <taxon>Menispermoideae</taxon>
        <taxon>Cissampelideae</taxon>
        <taxon>Stephania</taxon>
    </lineage>
</organism>
<proteinExistence type="predicted"/>
<reference evidence="2 3" key="1">
    <citation type="submission" date="2024-01" db="EMBL/GenBank/DDBJ databases">
        <title>Genome assemblies of Stephania.</title>
        <authorList>
            <person name="Yang L."/>
        </authorList>
    </citation>
    <scope>NUCLEOTIDE SEQUENCE [LARGE SCALE GENOMIC DNA]</scope>
    <source>
        <strain evidence="2">QJT</strain>
        <tissue evidence="2">Leaf</tissue>
    </source>
</reference>
<name>A0AAP0IK54_9MAGN</name>
<dbReference type="EMBL" id="JBBNAE010000006">
    <property type="protein sequence ID" value="KAK9117014.1"/>
    <property type="molecule type" value="Genomic_DNA"/>
</dbReference>
<comment type="caution">
    <text evidence="2">The sequence shown here is derived from an EMBL/GenBank/DDBJ whole genome shotgun (WGS) entry which is preliminary data.</text>
</comment>
<sequence>MSSPVTTQIFSDPFKKKGGFHHLSSTTTTSPTVGRRAMTLRPAAGIPPAGSALEGGEEGGGVEGRTPLHGPNKGEHGLPPFFFIGQPHWLTGQLAEILFDTDRHQITSQYGSTSLGRRRRGGLNIQGGDEEEGEKKKGGFHHLSSTTTTSPTVGRRAMTLRPAAGIPPAGSALEGGEEGGGVEGRTPLHGPNKGSTGSPIFLSVNHIG</sequence>
<evidence type="ECO:0000313" key="2">
    <source>
        <dbReference type="EMBL" id="KAK9117014.1"/>
    </source>
</evidence>
<protein>
    <submittedName>
        <fullName evidence="2">Uncharacterized protein</fullName>
    </submittedName>
</protein>